<evidence type="ECO:0000313" key="1">
    <source>
        <dbReference type="EMBL" id="PYI09101.1"/>
    </source>
</evidence>
<gene>
    <name evidence="1" type="ORF">BO78DRAFT_395174</name>
</gene>
<dbReference type="AlphaFoldDB" id="A0A319EI64"/>
<organism evidence="1 2">
    <name type="scientific">Aspergillus sclerotiicarbonarius (strain CBS 121057 / IBT 28362)</name>
    <dbReference type="NCBI Taxonomy" id="1448318"/>
    <lineage>
        <taxon>Eukaryota</taxon>
        <taxon>Fungi</taxon>
        <taxon>Dikarya</taxon>
        <taxon>Ascomycota</taxon>
        <taxon>Pezizomycotina</taxon>
        <taxon>Eurotiomycetes</taxon>
        <taxon>Eurotiomycetidae</taxon>
        <taxon>Eurotiales</taxon>
        <taxon>Aspergillaceae</taxon>
        <taxon>Aspergillus</taxon>
        <taxon>Aspergillus subgen. Circumdati</taxon>
    </lineage>
</organism>
<protein>
    <submittedName>
        <fullName evidence="1">Uncharacterized protein</fullName>
    </submittedName>
</protein>
<evidence type="ECO:0000313" key="2">
    <source>
        <dbReference type="Proteomes" id="UP000248423"/>
    </source>
</evidence>
<dbReference type="Proteomes" id="UP000248423">
    <property type="component" value="Unassembled WGS sequence"/>
</dbReference>
<dbReference type="OrthoDB" id="10435939at2759"/>
<keyword evidence="2" id="KW-1185">Reference proteome</keyword>
<name>A0A319EI64_ASPSB</name>
<dbReference type="VEuPathDB" id="FungiDB:BO78DRAFT_395174"/>
<dbReference type="EMBL" id="KZ826330">
    <property type="protein sequence ID" value="PYI09101.1"/>
    <property type="molecule type" value="Genomic_DNA"/>
</dbReference>
<reference evidence="1 2" key="1">
    <citation type="submission" date="2018-02" db="EMBL/GenBank/DDBJ databases">
        <title>The genomes of Aspergillus section Nigri reveals drivers in fungal speciation.</title>
        <authorList>
            <consortium name="DOE Joint Genome Institute"/>
            <person name="Vesth T.C."/>
            <person name="Nybo J."/>
            <person name="Theobald S."/>
            <person name="Brandl J."/>
            <person name="Frisvad J.C."/>
            <person name="Nielsen K.F."/>
            <person name="Lyhne E.K."/>
            <person name="Kogle M.E."/>
            <person name="Kuo A."/>
            <person name="Riley R."/>
            <person name="Clum A."/>
            <person name="Nolan M."/>
            <person name="Lipzen A."/>
            <person name="Salamov A."/>
            <person name="Henrissat B."/>
            <person name="Wiebenga A."/>
            <person name="De vries R.P."/>
            <person name="Grigoriev I.V."/>
            <person name="Mortensen U.H."/>
            <person name="Andersen M.R."/>
            <person name="Baker S.E."/>
        </authorList>
    </citation>
    <scope>NUCLEOTIDE SEQUENCE [LARGE SCALE GENOMIC DNA]</scope>
    <source>
        <strain evidence="1 2">CBS 121057</strain>
    </source>
</reference>
<accession>A0A319EI64</accession>
<proteinExistence type="predicted"/>
<sequence>MLAVLTANRQQQGSLRRVILPASNFRTGDTTQKLSAGPPPSVVLNQGTVEMISGELAERKHPRILPGCSSRAPASALNWVATDLANPWNAVVIVQSAEIKASHVIQSHPEPTGCT</sequence>